<dbReference type="STRING" id="1428644.BIV57_13300"/>
<evidence type="ECO:0000256" key="1">
    <source>
        <dbReference type="SAM" id="MobiDB-lite"/>
    </source>
</evidence>
<name>A0A1J7C607_9ACTN</name>
<dbReference type="RefSeq" id="WP_071657038.1">
    <property type="nucleotide sequence ID" value="NZ_MLCF01000067.1"/>
</dbReference>
<proteinExistence type="predicted"/>
<accession>A0A1J7C607</accession>
<feature type="transmembrane region" description="Helical" evidence="2">
    <location>
        <begin position="112"/>
        <end position="135"/>
    </location>
</feature>
<dbReference type="Proteomes" id="UP000243342">
    <property type="component" value="Unassembled WGS sequence"/>
</dbReference>
<organism evidence="3 4">
    <name type="scientific">Mangrovactinospora gilvigrisea</name>
    <dbReference type="NCBI Taxonomy" id="1428644"/>
    <lineage>
        <taxon>Bacteria</taxon>
        <taxon>Bacillati</taxon>
        <taxon>Actinomycetota</taxon>
        <taxon>Actinomycetes</taxon>
        <taxon>Kitasatosporales</taxon>
        <taxon>Streptomycetaceae</taxon>
        <taxon>Mangrovactinospora</taxon>
    </lineage>
</organism>
<evidence type="ECO:0000256" key="2">
    <source>
        <dbReference type="SAM" id="Phobius"/>
    </source>
</evidence>
<comment type="caution">
    <text evidence="3">The sequence shown here is derived from an EMBL/GenBank/DDBJ whole genome shotgun (WGS) entry which is preliminary data.</text>
</comment>
<feature type="transmembrane region" description="Helical" evidence="2">
    <location>
        <begin position="147"/>
        <end position="168"/>
    </location>
</feature>
<dbReference type="EMBL" id="MLCF01000067">
    <property type="protein sequence ID" value="OIV36964.1"/>
    <property type="molecule type" value="Genomic_DNA"/>
</dbReference>
<gene>
    <name evidence="3" type="ORF">BIV57_13300</name>
</gene>
<keyword evidence="4" id="KW-1185">Reference proteome</keyword>
<evidence type="ECO:0000313" key="3">
    <source>
        <dbReference type="EMBL" id="OIV36964.1"/>
    </source>
</evidence>
<feature type="region of interest" description="Disordered" evidence="1">
    <location>
        <begin position="1"/>
        <end position="24"/>
    </location>
</feature>
<sequence>MSAPGPRRPEQDVPKEAFAVPFDGDTERLAAEQRRVDATLGRYRQALPAGRADDPRTVARLGRAPQATVFGWWVWDLSGQAPLLVELGVLPPQPSLCARAARRWMRRGPATLVQLAAGGPAISTGRLGALGLAAYAGLTAVGLGAPLPVAAAAAAAAGLLPASAVRIADRLARRRVRTLAHPPAVLTALAAGQRDLVQLAAGCPQDAELGAVADLGARLLWDAAALAIRTGEEQPQPVGARHPVTARLTAYRTEMDALVRLAHDRLAAHLEREELLHRPLAEAAAERVLDAGYLEPAVLRRTAEDLERATAAIRHGTRRLHTKP</sequence>
<dbReference type="AlphaFoldDB" id="A0A1J7C607"/>
<evidence type="ECO:0000313" key="4">
    <source>
        <dbReference type="Proteomes" id="UP000243342"/>
    </source>
</evidence>
<keyword evidence="2" id="KW-0472">Membrane</keyword>
<keyword evidence="2" id="KW-0812">Transmembrane</keyword>
<protein>
    <submittedName>
        <fullName evidence="3">Uncharacterized protein</fullName>
    </submittedName>
</protein>
<keyword evidence="2" id="KW-1133">Transmembrane helix</keyword>
<reference evidence="3 4" key="1">
    <citation type="submission" date="2016-10" db="EMBL/GenBank/DDBJ databases">
        <title>Genome sequence of Streptomyces gilvigriseus MUSC 26.</title>
        <authorList>
            <person name="Lee L.-H."/>
            <person name="Ser H.-L."/>
        </authorList>
    </citation>
    <scope>NUCLEOTIDE SEQUENCE [LARGE SCALE GENOMIC DNA]</scope>
    <source>
        <strain evidence="3 4">MUSC 26</strain>
    </source>
</reference>